<dbReference type="Pfam" id="PF00564">
    <property type="entry name" value="PB1"/>
    <property type="match status" value="1"/>
</dbReference>
<dbReference type="OrthoDB" id="6382171at2759"/>
<dbReference type="KEGG" id="acan:ACA1_279250"/>
<accession>L8H883</accession>
<protein>
    <submittedName>
        <fullName evidence="3">PB1 domain containing protein</fullName>
    </submittedName>
</protein>
<feature type="region of interest" description="Disordered" evidence="1">
    <location>
        <begin position="318"/>
        <end position="377"/>
    </location>
</feature>
<feature type="compositionally biased region" description="Low complexity" evidence="1">
    <location>
        <begin position="257"/>
        <end position="269"/>
    </location>
</feature>
<dbReference type="CDD" id="cd05992">
    <property type="entry name" value="PB1"/>
    <property type="match status" value="1"/>
</dbReference>
<dbReference type="InterPro" id="IPR000270">
    <property type="entry name" value="PB1_dom"/>
</dbReference>
<dbReference type="GeneID" id="14921816"/>
<proteinExistence type="predicted"/>
<dbReference type="SMART" id="SM00666">
    <property type="entry name" value="PB1"/>
    <property type="match status" value="1"/>
</dbReference>
<dbReference type="EMBL" id="KB007908">
    <property type="protein sequence ID" value="ELR20943.1"/>
    <property type="molecule type" value="Genomic_DNA"/>
</dbReference>
<feature type="domain" description="PB1" evidence="2">
    <location>
        <begin position="10"/>
        <end position="93"/>
    </location>
</feature>
<dbReference type="Proteomes" id="UP000011083">
    <property type="component" value="Unassembled WGS sequence"/>
</dbReference>
<dbReference type="InterPro" id="IPR053793">
    <property type="entry name" value="PB1-like"/>
</dbReference>
<sequence>MNHQQQQSASLCVKMTIVATNENRFIALPSPPAFALLVEKISTVFDQVNKAAVRIHYVDDESDRVAVSSSDELACALSLLPAGRQLRLFVSTTSTEAGPAAPQQVPTQELSDQVPAERPAIGAASDVDDQPKAIHDEVEDNIGTDGEGQLIDVLKRKLSQEADIVVGVNVCEKQCLRVLARFGGDLDKTVAALAGFHERKQQRHAAANHNKTNNDHHQQQKKRPIPPSSRPSTSSARHAGPRGSRQDSPARSRRSSARTATTTASPPRRGLTRRASRLWWPSWPTWDWPCIGALRRADGDVDAAKADLVDWCAKRQERQRNNDNKTTTAPIQGQETVEGDDTDKKKLLTQLDQMGFGAPTGNTTRRPRGSRGATSAC</sequence>
<name>L8H883_ACACF</name>
<dbReference type="SUPFAM" id="SSF54277">
    <property type="entry name" value="CAD &amp; PB1 domains"/>
    <property type="match status" value="1"/>
</dbReference>
<dbReference type="AlphaFoldDB" id="L8H883"/>
<evidence type="ECO:0000313" key="3">
    <source>
        <dbReference type="EMBL" id="ELR20943.1"/>
    </source>
</evidence>
<dbReference type="RefSeq" id="XP_004344686.1">
    <property type="nucleotide sequence ID" value="XM_004344636.1"/>
</dbReference>
<dbReference type="Gene3D" id="3.10.20.90">
    <property type="entry name" value="Phosphatidylinositol 3-kinase Catalytic Subunit, Chain A, domain 1"/>
    <property type="match status" value="1"/>
</dbReference>
<dbReference type="PROSITE" id="PS51745">
    <property type="entry name" value="PB1"/>
    <property type="match status" value="1"/>
</dbReference>
<organism evidence="3 4">
    <name type="scientific">Acanthamoeba castellanii (strain ATCC 30010 / Neff)</name>
    <dbReference type="NCBI Taxonomy" id="1257118"/>
    <lineage>
        <taxon>Eukaryota</taxon>
        <taxon>Amoebozoa</taxon>
        <taxon>Discosea</taxon>
        <taxon>Longamoebia</taxon>
        <taxon>Centramoebida</taxon>
        <taxon>Acanthamoebidae</taxon>
        <taxon>Acanthamoeba</taxon>
    </lineage>
</organism>
<evidence type="ECO:0000313" key="4">
    <source>
        <dbReference type="Proteomes" id="UP000011083"/>
    </source>
</evidence>
<feature type="compositionally biased region" description="Polar residues" evidence="1">
    <location>
        <begin position="324"/>
        <end position="335"/>
    </location>
</feature>
<reference evidence="3 4" key="1">
    <citation type="journal article" date="2013" name="Genome Biol.">
        <title>Genome of Acanthamoeba castellanii highlights extensive lateral gene transfer and early evolution of tyrosine kinase signaling.</title>
        <authorList>
            <person name="Clarke M."/>
            <person name="Lohan A.J."/>
            <person name="Liu B."/>
            <person name="Lagkouvardos I."/>
            <person name="Roy S."/>
            <person name="Zafar N."/>
            <person name="Bertelli C."/>
            <person name="Schilde C."/>
            <person name="Kianianmomeni A."/>
            <person name="Burglin T.R."/>
            <person name="Frech C."/>
            <person name="Turcotte B."/>
            <person name="Kopec K.O."/>
            <person name="Synnott J.M."/>
            <person name="Choo C."/>
            <person name="Paponov I."/>
            <person name="Finkler A."/>
            <person name="Soon Heng Tan C."/>
            <person name="Hutchins A.P."/>
            <person name="Weinmeier T."/>
            <person name="Rattei T."/>
            <person name="Chu J.S."/>
            <person name="Gimenez G."/>
            <person name="Irimia M."/>
            <person name="Rigden D.J."/>
            <person name="Fitzpatrick D.A."/>
            <person name="Lorenzo-Morales J."/>
            <person name="Bateman A."/>
            <person name="Chiu C.H."/>
            <person name="Tang P."/>
            <person name="Hegemann P."/>
            <person name="Fromm H."/>
            <person name="Raoult D."/>
            <person name="Greub G."/>
            <person name="Miranda-Saavedra D."/>
            <person name="Chen N."/>
            <person name="Nash P."/>
            <person name="Ginger M.L."/>
            <person name="Horn M."/>
            <person name="Schaap P."/>
            <person name="Caler L."/>
            <person name="Loftus B."/>
        </authorList>
    </citation>
    <scope>NUCLEOTIDE SEQUENCE [LARGE SCALE GENOMIC DNA]</scope>
    <source>
        <strain evidence="3 4">Neff</strain>
    </source>
</reference>
<dbReference type="VEuPathDB" id="AmoebaDB:ACA1_279250"/>
<evidence type="ECO:0000256" key="1">
    <source>
        <dbReference type="SAM" id="MobiDB-lite"/>
    </source>
</evidence>
<evidence type="ECO:0000259" key="2">
    <source>
        <dbReference type="PROSITE" id="PS51745"/>
    </source>
</evidence>
<keyword evidence="4" id="KW-1185">Reference proteome</keyword>
<feature type="region of interest" description="Disordered" evidence="1">
    <location>
        <begin position="199"/>
        <end position="272"/>
    </location>
</feature>
<gene>
    <name evidence="3" type="ORF">ACA1_279250</name>
</gene>